<reference evidence="1 2" key="1">
    <citation type="journal article" date="2019" name="Sci. Rep.">
        <title>Orb-weaving spider Araneus ventricosus genome elucidates the spidroin gene catalogue.</title>
        <authorList>
            <person name="Kono N."/>
            <person name="Nakamura H."/>
            <person name="Ohtoshi R."/>
            <person name="Moran D.A.P."/>
            <person name="Shinohara A."/>
            <person name="Yoshida Y."/>
            <person name="Fujiwara M."/>
            <person name="Mori M."/>
            <person name="Tomita M."/>
            <person name="Arakawa K."/>
        </authorList>
    </citation>
    <scope>NUCLEOTIDE SEQUENCE [LARGE SCALE GENOMIC DNA]</scope>
</reference>
<dbReference type="Proteomes" id="UP000499080">
    <property type="component" value="Unassembled WGS sequence"/>
</dbReference>
<dbReference type="EMBL" id="BGPR01000404">
    <property type="protein sequence ID" value="GBM18441.1"/>
    <property type="molecule type" value="Genomic_DNA"/>
</dbReference>
<evidence type="ECO:0000313" key="2">
    <source>
        <dbReference type="Proteomes" id="UP000499080"/>
    </source>
</evidence>
<name>A0A4Y2DNT1_ARAVE</name>
<gene>
    <name evidence="1" type="ORF">AVEN_66808_1</name>
</gene>
<sequence>MTRTIPELALHSPSFRATPAGGHLALTDLACTRPAYTAVLWWNRISNLEPSDHQAAAAHQWRMSAVKYNSICAYESENIVRIGIISSICPICSMKK</sequence>
<keyword evidence="2" id="KW-1185">Reference proteome</keyword>
<dbReference type="AlphaFoldDB" id="A0A4Y2DNT1"/>
<proteinExistence type="predicted"/>
<evidence type="ECO:0000313" key="1">
    <source>
        <dbReference type="EMBL" id="GBM18441.1"/>
    </source>
</evidence>
<comment type="caution">
    <text evidence="1">The sequence shown here is derived from an EMBL/GenBank/DDBJ whole genome shotgun (WGS) entry which is preliminary data.</text>
</comment>
<accession>A0A4Y2DNT1</accession>
<organism evidence="1 2">
    <name type="scientific">Araneus ventricosus</name>
    <name type="common">Orbweaver spider</name>
    <name type="synonym">Epeira ventricosa</name>
    <dbReference type="NCBI Taxonomy" id="182803"/>
    <lineage>
        <taxon>Eukaryota</taxon>
        <taxon>Metazoa</taxon>
        <taxon>Ecdysozoa</taxon>
        <taxon>Arthropoda</taxon>
        <taxon>Chelicerata</taxon>
        <taxon>Arachnida</taxon>
        <taxon>Araneae</taxon>
        <taxon>Araneomorphae</taxon>
        <taxon>Entelegynae</taxon>
        <taxon>Araneoidea</taxon>
        <taxon>Araneidae</taxon>
        <taxon>Araneus</taxon>
    </lineage>
</organism>
<protein>
    <submittedName>
        <fullName evidence="1">Uncharacterized protein</fullName>
    </submittedName>
</protein>